<keyword evidence="2" id="KW-1185">Reference proteome</keyword>
<name>A0A8J3JPM7_9ACTN</name>
<dbReference type="EMBL" id="BONF01000037">
    <property type="protein sequence ID" value="GIF84428.1"/>
    <property type="molecule type" value="Genomic_DNA"/>
</dbReference>
<dbReference type="AlphaFoldDB" id="A0A8J3JPM7"/>
<evidence type="ECO:0000313" key="1">
    <source>
        <dbReference type="EMBL" id="GIF84428.1"/>
    </source>
</evidence>
<evidence type="ECO:0000313" key="2">
    <source>
        <dbReference type="Proteomes" id="UP000601223"/>
    </source>
</evidence>
<dbReference type="Proteomes" id="UP000601223">
    <property type="component" value="Unassembled WGS sequence"/>
</dbReference>
<gene>
    <name evidence="1" type="ORF">Cba03nite_57770</name>
</gene>
<accession>A0A8J3JPM7</accession>
<reference evidence="1 2" key="1">
    <citation type="submission" date="2021-01" db="EMBL/GenBank/DDBJ databases">
        <title>Whole genome shotgun sequence of Catellatospora bangladeshensis NBRC 107357.</title>
        <authorList>
            <person name="Komaki H."/>
            <person name="Tamura T."/>
        </authorList>
    </citation>
    <scope>NUCLEOTIDE SEQUENCE [LARGE SCALE GENOMIC DNA]</scope>
    <source>
        <strain evidence="1 2">NBRC 107357</strain>
    </source>
</reference>
<proteinExistence type="predicted"/>
<organism evidence="1 2">
    <name type="scientific">Catellatospora bangladeshensis</name>
    <dbReference type="NCBI Taxonomy" id="310355"/>
    <lineage>
        <taxon>Bacteria</taxon>
        <taxon>Bacillati</taxon>
        <taxon>Actinomycetota</taxon>
        <taxon>Actinomycetes</taxon>
        <taxon>Micromonosporales</taxon>
        <taxon>Micromonosporaceae</taxon>
        <taxon>Catellatospora</taxon>
    </lineage>
</organism>
<protein>
    <submittedName>
        <fullName evidence="1">Uncharacterized protein</fullName>
    </submittedName>
</protein>
<comment type="caution">
    <text evidence="1">The sequence shown here is derived from an EMBL/GenBank/DDBJ whole genome shotgun (WGS) entry which is preliminary data.</text>
</comment>
<dbReference type="RefSeq" id="WP_203752724.1">
    <property type="nucleotide sequence ID" value="NZ_BONF01000037.1"/>
</dbReference>
<sequence length="314" mass="34965">MRLDRPDRTALRPAPAAEWAAAQVAGVRDSPAQRIALLDRTYRGPWGRAPRHLPYRRAALSFMRWQLGRGVLNPPAARPPGSPWWRAVNDRLLRDGCEAVARAGGMTGKPSSPAVRLWDGFVAAPTARNWYRAHNASIVSAYLAHRDLAAREPLPERFFLNVVLLRVLYAHALVAAPRLALGRLAPLGRLLGDPRLGMTGFYLSLGRVLPDRYPPRAEVRAYLAHEHRLGRLLDYGVIQPRLQSLYEWSARELTQPELCELVRDGNPVYAWAYADRHVWAPPAGPLPRALAWLTASRPVSARCPPAGCRPPSAR</sequence>